<sequence length="277" mass="29890">MKHTAREWLARGEPAVVVEVAATQGSVPREAGTRMLVGPAGTCGTIGGGHLELQAIELARRHLAMRPGDAFERRYPLGPALGQCCGGVVTLRFAPLCDAELARWPDEAPLFHLQLYGAGHVGRAIVRLLATLPCKVQWIDEREAEFPASWPPQVERVCVDAVEAEVDTAPPGACYLVLTHRHDLDLRITEAILRRGDFRYFGLIGSQTKRARFTHRLLEQGIAPQAIERMTCPIGVPGIEGKAPEVIAVAVVAQLLQLGVVPDGPPRPGAAKPARIA</sequence>
<dbReference type="PANTHER" id="PTHR30388:SF6">
    <property type="entry name" value="XANTHINE DEHYDROGENASE SUBUNIT A-RELATED"/>
    <property type="match status" value="1"/>
</dbReference>
<reference evidence="4 6" key="2">
    <citation type="submission" date="2019-03" db="EMBL/GenBank/DDBJ databases">
        <title>Genomic Encyclopedia of Type Strains, Phase IV (KMG-IV): sequencing the most valuable type-strain genomes for metagenomic binning, comparative biology and taxonomic classification.</title>
        <authorList>
            <person name="Goeker M."/>
        </authorList>
    </citation>
    <scope>NUCLEOTIDE SEQUENCE [LARGE SCALE GENOMIC DNA]</scope>
    <source>
        <strain evidence="4 6">DSM 15264</strain>
    </source>
</reference>
<comment type="caution">
    <text evidence="3">The sequence shown here is derived from an EMBL/GenBank/DDBJ whole genome shotgun (WGS) entry which is preliminary data.</text>
</comment>
<keyword evidence="5" id="KW-1185">Reference proteome</keyword>
<dbReference type="Proteomes" id="UP000239406">
    <property type="component" value="Unassembled WGS sequence"/>
</dbReference>
<evidence type="ECO:0000313" key="4">
    <source>
        <dbReference type="EMBL" id="TCP08800.1"/>
    </source>
</evidence>
<dbReference type="RefSeq" id="WP_104355877.1">
    <property type="nucleotide sequence ID" value="NZ_CP064338.1"/>
</dbReference>
<gene>
    <name evidence="3" type="primary">xdhC</name>
    <name evidence="3" type="ORF">C1702_01460</name>
    <name evidence="4" type="ORF">EV676_102308</name>
</gene>
<dbReference type="InterPro" id="IPR014308">
    <property type="entry name" value="Xanthine_DH_XdhC"/>
</dbReference>
<dbReference type="Gene3D" id="3.40.50.720">
    <property type="entry name" value="NAD(P)-binding Rossmann-like Domain"/>
    <property type="match status" value="1"/>
</dbReference>
<reference evidence="3 5" key="1">
    <citation type="submission" date="2018-02" db="EMBL/GenBank/DDBJ databases">
        <title>Reclassifiation of [Polyangium] brachysporum DSM 7029 as Guopingzhaonella breviflexa gen. nov., sp. nov., a member of the family Comamonadaceae.</title>
        <authorList>
            <person name="Tang B."/>
        </authorList>
    </citation>
    <scope>NUCLEOTIDE SEQUENCE [LARGE SCALE GENOMIC DNA]</scope>
    <source>
        <strain evidence="3 5">DSM 15344</strain>
    </source>
</reference>
<evidence type="ECO:0000259" key="1">
    <source>
        <dbReference type="Pfam" id="PF02625"/>
    </source>
</evidence>
<feature type="domain" description="XdhC- CoxI" evidence="1">
    <location>
        <begin position="8"/>
        <end position="64"/>
    </location>
</feature>
<dbReference type="InterPro" id="IPR052698">
    <property type="entry name" value="MoCofactor_Util/Proc"/>
</dbReference>
<dbReference type="Proteomes" id="UP000294772">
    <property type="component" value="Unassembled WGS sequence"/>
</dbReference>
<dbReference type="NCBIfam" id="TIGR02964">
    <property type="entry name" value="xanthine_xdhC"/>
    <property type="match status" value="1"/>
</dbReference>
<dbReference type="PANTHER" id="PTHR30388">
    <property type="entry name" value="ALDEHYDE OXIDOREDUCTASE MOLYBDENUM COFACTOR ASSEMBLY PROTEIN"/>
    <property type="match status" value="1"/>
</dbReference>
<feature type="domain" description="XdhC Rossmann" evidence="2">
    <location>
        <begin position="113"/>
        <end position="255"/>
    </location>
</feature>
<accession>A0A2S5T9Q7</accession>
<dbReference type="OrthoDB" id="61481at2"/>
<dbReference type="AlphaFoldDB" id="A0A2S5T9Q7"/>
<evidence type="ECO:0000313" key="3">
    <source>
        <dbReference type="EMBL" id="PPE71686.1"/>
    </source>
</evidence>
<dbReference type="EMBL" id="SLXF01000002">
    <property type="protein sequence ID" value="TCP08800.1"/>
    <property type="molecule type" value="Genomic_DNA"/>
</dbReference>
<evidence type="ECO:0000313" key="5">
    <source>
        <dbReference type="Proteomes" id="UP000239406"/>
    </source>
</evidence>
<dbReference type="Pfam" id="PF02625">
    <property type="entry name" value="XdhC_CoxI"/>
    <property type="match status" value="1"/>
</dbReference>
<dbReference type="Pfam" id="PF13478">
    <property type="entry name" value="XdhC_C"/>
    <property type="match status" value="1"/>
</dbReference>
<protein>
    <submittedName>
        <fullName evidence="4">Molybdenum cofactor sulfurylase</fullName>
    </submittedName>
    <submittedName>
        <fullName evidence="3">Xanthine dehydrogenase accessory protein XdhC</fullName>
    </submittedName>
</protein>
<proteinExistence type="predicted"/>
<dbReference type="InterPro" id="IPR027051">
    <property type="entry name" value="XdhC_Rossmann_dom"/>
</dbReference>
<evidence type="ECO:0000313" key="6">
    <source>
        <dbReference type="Proteomes" id="UP000294772"/>
    </source>
</evidence>
<evidence type="ECO:0000259" key="2">
    <source>
        <dbReference type="Pfam" id="PF13478"/>
    </source>
</evidence>
<organism evidence="3 5">
    <name type="scientific">Caldimonas thermodepolymerans</name>
    <dbReference type="NCBI Taxonomy" id="215580"/>
    <lineage>
        <taxon>Bacteria</taxon>
        <taxon>Pseudomonadati</taxon>
        <taxon>Pseudomonadota</taxon>
        <taxon>Betaproteobacteria</taxon>
        <taxon>Burkholderiales</taxon>
        <taxon>Sphaerotilaceae</taxon>
        <taxon>Caldimonas</taxon>
    </lineage>
</organism>
<name>A0A2S5T9Q7_9BURK</name>
<dbReference type="EMBL" id="PSNY01000001">
    <property type="protein sequence ID" value="PPE71686.1"/>
    <property type="molecule type" value="Genomic_DNA"/>
</dbReference>
<dbReference type="InterPro" id="IPR003777">
    <property type="entry name" value="XdhC_CoxI"/>
</dbReference>